<gene>
    <name evidence="2" type="ORF">E4U57_002278</name>
</gene>
<keyword evidence="1" id="KW-0732">Signal</keyword>
<organism evidence="2 3">
    <name type="scientific">Claviceps arundinis</name>
    <dbReference type="NCBI Taxonomy" id="1623583"/>
    <lineage>
        <taxon>Eukaryota</taxon>
        <taxon>Fungi</taxon>
        <taxon>Dikarya</taxon>
        <taxon>Ascomycota</taxon>
        <taxon>Pezizomycotina</taxon>
        <taxon>Sordariomycetes</taxon>
        <taxon>Hypocreomycetidae</taxon>
        <taxon>Hypocreales</taxon>
        <taxon>Clavicipitaceae</taxon>
        <taxon>Claviceps</taxon>
    </lineage>
</organism>
<evidence type="ECO:0000313" key="3">
    <source>
        <dbReference type="Proteomes" id="UP000742024"/>
    </source>
</evidence>
<evidence type="ECO:0000256" key="1">
    <source>
        <dbReference type="SAM" id="SignalP"/>
    </source>
</evidence>
<feature type="chain" id="PRO_5047322904" evidence="1">
    <location>
        <begin position="20"/>
        <end position="83"/>
    </location>
</feature>
<evidence type="ECO:0000313" key="2">
    <source>
        <dbReference type="EMBL" id="KAG5956815.1"/>
    </source>
</evidence>
<name>A0ABQ7P964_9HYPO</name>
<proteinExistence type="predicted"/>
<reference evidence="2 3" key="1">
    <citation type="journal article" date="2020" name="bioRxiv">
        <title>Whole genome comparisons of ergot fungi reveals the divergence and evolution of species within the genus Claviceps are the result of varying mechanisms driving genome evolution and host range expansion.</title>
        <authorList>
            <person name="Wyka S.A."/>
            <person name="Mondo S.J."/>
            <person name="Liu M."/>
            <person name="Dettman J."/>
            <person name="Nalam V."/>
            <person name="Broders K.D."/>
        </authorList>
    </citation>
    <scope>NUCLEOTIDE SEQUENCE [LARGE SCALE GENOMIC DNA]</scope>
    <source>
        <strain evidence="2 3">LM583</strain>
    </source>
</reference>
<sequence length="83" mass="8833">MHIHNVGLTAMCMLSCISAAPVDAASKRGAKPAVGDDAVWSLISDKREAKPEVGDDAVWSLISDKREVKPKVGDDAVWSLISD</sequence>
<keyword evidence="3" id="KW-1185">Reference proteome</keyword>
<dbReference type="Proteomes" id="UP000742024">
    <property type="component" value="Unassembled WGS sequence"/>
</dbReference>
<dbReference type="EMBL" id="SRPR01000193">
    <property type="protein sequence ID" value="KAG5956815.1"/>
    <property type="molecule type" value="Genomic_DNA"/>
</dbReference>
<accession>A0ABQ7P964</accession>
<protein>
    <submittedName>
        <fullName evidence="2">Uncharacterized protein</fullName>
    </submittedName>
</protein>
<feature type="signal peptide" evidence="1">
    <location>
        <begin position="1"/>
        <end position="19"/>
    </location>
</feature>
<comment type="caution">
    <text evidence="2">The sequence shown here is derived from an EMBL/GenBank/DDBJ whole genome shotgun (WGS) entry which is preliminary data.</text>
</comment>